<feature type="transmembrane region" description="Helical" evidence="6">
    <location>
        <begin position="231"/>
        <end position="255"/>
    </location>
</feature>
<evidence type="ECO:0000313" key="8">
    <source>
        <dbReference type="EMBL" id="ADV83371.1"/>
    </source>
</evidence>
<dbReference type="Pfam" id="PF12698">
    <property type="entry name" value="ABC2_membrane_3"/>
    <property type="match status" value="1"/>
</dbReference>
<dbReference type="InterPro" id="IPR051449">
    <property type="entry name" value="ABC-2_transporter_component"/>
</dbReference>
<dbReference type="InterPro" id="IPR013525">
    <property type="entry name" value="ABC2_TM"/>
</dbReference>
<dbReference type="RefSeq" id="WP_013569104.1">
    <property type="nucleotide sequence ID" value="NC_014963.1"/>
</dbReference>
<protein>
    <submittedName>
        <fullName evidence="8">Putative transporter</fullName>
    </submittedName>
</protein>
<keyword evidence="4 6" id="KW-1133">Transmembrane helix</keyword>
<comment type="subcellular location">
    <subcellularLocation>
        <location evidence="1">Cell membrane</location>
        <topology evidence="1">Multi-pass membrane protein</topology>
    </subcellularLocation>
</comment>
<dbReference type="PANTHER" id="PTHR30294:SF29">
    <property type="entry name" value="MULTIDRUG ABC TRANSPORTER PERMEASE YBHS-RELATED"/>
    <property type="match status" value="1"/>
</dbReference>
<dbReference type="KEGG" id="tsa:AciPR4_2593"/>
<dbReference type="EMBL" id="CP002467">
    <property type="protein sequence ID" value="ADV83371.1"/>
    <property type="molecule type" value="Genomic_DNA"/>
</dbReference>
<evidence type="ECO:0000256" key="6">
    <source>
        <dbReference type="SAM" id="Phobius"/>
    </source>
</evidence>
<evidence type="ECO:0000256" key="3">
    <source>
        <dbReference type="ARBA" id="ARBA00022692"/>
    </source>
</evidence>
<keyword evidence="3 6" id="KW-0812">Transmembrane</keyword>
<feature type="transmembrane region" description="Helical" evidence="6">
    <location>
        <begin position="312"/>
        <end position="342"/>
    </location>
</feature>
<feature type="transmembrane region" description="Helical" evidence="6">
    <location>
        <begin position="20"/>
        <end position="38"/>
    </location>
</feature>
<keyword evidence="2" id="KW-1003">Cell membrane</keyword>
<gene>
    <name evidence="8" type="ordered locus">AciPR4_2593</name>
</gene>
<dbReference type="PANTHER" id="PTHR30294">
    <property type="entry name" value="MEMBRANE COMPONENT OF ABC TRANSPORTER YHHJ-RELATED"/>
    <property type="match status" value="1"/>
</dbReference>
<evidence type="ECO:0000259" key="7">
    <source>
        <dbReference type="Pfam" id="PF12698"/>
    </source>
</evidence>
<evidence type="ECO:0000313" key="9">
    <source>
        <dbReference type="Proteomes" id="UP000006844"/>
    </source>
</evidence>
<evidence type="ECO:0000256" key="2">
    <source>
        <dbReference type="ARBA" id="ARBA00022475"/>
    </source>
</evidence>
<dbReference type="Proteomes" id="UP000006844">
    <property type="component" value="Chromosome"/>
</dbReference>
<feature type="transmembrane region" description="Helical" evidence="6">
    <location>
        <begin position="275"/>
        <end position="300"/>
    </location>
</feature>
<keyword evidence="5 6" id="KW-0472">Membrane</keyword>
<dbReference type="GO" id="GO:0140359">
    <property type="term" value="F:ABC-type transporter activity"/>
    <property type="evidence" value="ECO:0007669"/>
    <property type="project" value="InterPro"/>
</dbReference>
<dbReference type="AlphaFoldDB" id="E8V123"/>
<feature type="domain" description="ABC-2 type transporter transmembrane" evidence="7">
    <location>
        <begin position="20"/>
        <end position="383"/>
    </location>
</feature>
<dbReference type="STRING" id="401053.AciPR4_2593"/>
<accession>E8V123</accession>
<dbReference type="GO" id="GO:0005886">
    <property type="term" value="C:plasma membrane"/>
    <property type="evidence" value="ECO:0007669"/>
    <property type="project" value="UniProtKB-SubCell"/>
</dbReference>
<reference evidence="8 9" key="1">
    <citation type="journal article" date="2012" name="Stand. Genomic Sci.">
        <title>Complete genome sequence of Terriglobus saanensis type strain SP1PR4(T), an Acidobacteria from tundra soil.</title>
        <authorList>
            <person name="Rawat S.R."/>
            <person name="Mannisto M.K."/>
            <person name="Starovoytov V."/>
            <person name="Goodwin L."/>
            <person name="Nolan M."/>
            <person name="Hauser L."/>
            <person name="Land M."/>
            <person name="Davenport K.W."/>
            <person name="Woyke T."/>
            <person name="Haggblom M.M."/>
        </authorList>
    </citation>
    <scope>NUCLEOTIDE SEQUENCE</scope>
    <source>
        <strain evidence="9">ATCC BAA-1853 / DSM 23119 / SP1PR4</strain>
    </source>
</reference>
<feature type="transmembrane region" description="Helical" evidence="6">
    <location>
        <begin position="362"/>
        <end position="386"/>
    </location>
</feature>
<evidence type="ECO:0000256" key="1">
    <source>
        <dbReference type="ARBA" id="ARBA00004651"/>
    </source>
</evidence>
<proteinExistence type="predicted"/>
<evidence type="ECO:0000256" key="5">
    <source>
        <dbReference type="ARBA" id="ARBA00023136"/>
    </source>
</evidence>
<keyword evidence="9" id="KW-1185">Reference proteome</keyword>
<feature type="transmembrane region" description="Helical" evidence="6">
    <location>
        <begin position="181"/>
        <end position="202"/>
    </location>
</feature>
<evidence type="ECO:0000256" key="4">
    <source>
        <dbReference type="ARBA" id="ARBA00022989"/>
    </source>
</evidence>
<dbReference type="OrthoDB" id="9768837at2"/>
<name>E8V123_TERSS</name>
<dbReference type="eggNOG" id="COG1668">
    <property type="taxonomic scope" value="Bacteria"/>
</dbReference>
<organism evidence="8 9">
    <name type="scientific">Terriglobus saanensis (strain ATCC BAA-1853 / DSM 23119 / SP1PR4)</name>
    <dbReference type="NCBI Taxonomy" id="401053"/>
    <lineage>
        <taxon>Bacteria</taxon>
        <taxon>Pseudomonadati</taxon>
        <taxon>Acidobacteriota</taxon>
        <taxon>Terriglobia</taxon>
        <taxon>Terriglobales</taxon>
        <taxon>Acidobacteriaceae</taxon>
        <taxon>Terriglobus</taxon>
    </lineage>
</organism>
<sequence>MRNLLLIAKREYLERVRTRAFAIATVLIPLVMVGAILLSTRGTKSAGHIAIVSSDSALALDLQEELEKSDSSEMLVDVEQPTPGWQQRLNTAVGKKDIDGYLLIDSSTPDPVITYSSGSKGDISTKSTLNNALRRVLARERLLHRGMRRNDIDALLKTPVLQTATVSNGHVSSSNTTTGFYAAYALFFLMYFVVMMHGINVASSVVEEKSSRVFEVMLATVKPSDMMGGKLLGVGAVGLTQVGIWVLCIAALLFTPALALMGAGDFKLQLSGFQLVAFVVFFILGFMLYSSIAAAVGALVSSEQELRQFNMVIALPMAVNTFVLAPVILAPNSLLSTILSFIPTSTPLLMFLRLSIADVPLWQVGLSIVTLSLSICAVVWFAARIYRVGILMYGKRPTLPEILRWVRYS</sequence>
<dbReference type="HOGENOM" id="CLU_046841_0_0_0"/>